<dbReference type="Proteomes" id="UP000813444">
    <property type="component" value="Unassembled WGS sequence"/>
</dbReference>
<dbReference type="Pfam" id="PF06772">
    <property type="entry name" value="LtrA"/>
    <property type="match status" value="1"/>
</dbReference>
<proteinExistence type="predicted"/>
<feature type="transmembrane region" description="Helical" evidence="2">
    <location>
        <begin position="303"/>
        <end position="321"/>
    </location>
</feature>
<protein>
    <submittedName>
        <fullName evidence="3">Bacterial low temperature requirement A protein-domain-containing protein</fullName>
    </submittedName>
</protein>
<accession>A0A8K0T0E5</accession>
<feature type="transmembrane region" description="Helical" evidence="2">
    <location>
        <begin position="275"/>
        <end position="297"/>
    </location>
</feature>
<feature type="transmembrane region" description="Helical" evidence="2">
    <location>
        <begin position="240"/>
        <end position="263"/>
    </location>
</feature>
<evidence type="ECO:0000313" key="3">
    <source>
        <dbReference type="EMBL" id="KAH7327756.1"/>
    </source>
</evidence>
<evidence type="ECO:0000256" key="2">
    <source>
        <dbReference type="SAM" id="Phobius"/>
    </source>
</evidence>
<keyword evidence="2" id="KW-1133">Transmembrane helix</keyword>
<feature type="transmembrane region" description="Helical" evidence="2">
    <location>
        <begin position="619"/>
        <end position="640"/>
    </location>
</feature>
<dbReference type="PANTHER" id="PTHR42101">
    <property type="entry name" value="CHROMOSOME 16, WHOLE GENOME SHOTGUN SEQUENCE"/>
    <property type="match status" value="1"/>
</dbReference>
<evidence type="ECO:0000313" key="4">
    <source>
        <dbReference type="Proteomes" id="UP000813444"/>
    </source>
</evidence>
<dbReference type="PANTHER" id="PTHR42101:SF1">
    <property type="entry name" value="LOW TEMPERATURE REQUIREMENT A"/>
    <property type="match status" value="1"/>
</dbReference>
<feature type="transmembrane region" description="Helical" evidence="2">
    <location>
        <begin position="178"/>
        <end position="198"/>
    </location>
</feature>
<feature type="region of interest" description="Disordered" evidence="1">
    <location>
        <begin position="1"/>
        <end position="46"/>
    </location>
</feature>
<gene>
    <name evidence="3" type="ORF">B0I35DRAFT_506334</name>
</gene>
<dbReference type="InterPro" id="IPR010640">
    <property type="entry name" value="Low_temperature_requirement_A"/>
</dbReference>
<feature type="region of interest" description="Disordered" evidence="1">
    <location>
        <begin position="60"/>
        <end position="117"/>
    </location>
</feature>
<name>A0A8K0T0E5_9HYPO</name>
<feature type="transmembrane region" description="Helical" evidence="2">
    <location>
        <begin position="342"/>
        <end position="363"/>
    </location>
</feature>
<evidence type="ECO:0000256" key="1">
    <source>
        <dbReference type="SAM" id="MobiDB-lite"/>
    </source>
</evidence>
<organism evidence="3 4">
    <name type="scientific">Stachybotrys elegans</name>
    <dbReference type="NCBI Taxonomy" id="80388"/>
    <lineage>
        <taxon>Eukaryota</taxon>
        <taxon>Fungi</taxon>
        <taxon>Dikarya</taxon>
        <taxon>Ascomycota</taxon>
        <taxon>Pezizomycotina</taxon>
        <taxon>Sordariomycetes</taxon>
        <taxon>Hypocreomycetidae</taxon>
        <taxon>Hypocreales</taxon>
        <taxon>Stachybotryaceae</taxon>
        <taxon>Stachybotrys</taxon>
    </lineage>
</organism>
<keyword evidence="4" id="KW-1185">Reference proteome</keyword>
<sequence>MAASSHGRSASTHSSHHASLPAASDGDSVRSLPPSHQFAHVKSSRRNTLRFASSRLPLLHNPLHRDDDAGSRDAAPLGNAWSSREPSRSRTHSRSNNTSRSHSRNPSRRTSVDGSGAALRSTVSWSDDEGAPAAGDDSPLQFSKRESASASELFYDLWFVANLTVFATVHPITERETLVSFIGYFFLLWITWVVTTIYDTRFGQDGIVERLARAAHLAVMIGFAMFSVSFDQNGFEGPIYQIMSCLLVVSRFVLALQYAIVLYHARHHARTRNALILTILIHFLAMIAYLVAASVSFEFRDTYLLGIWYGVGLVEMVALVCQATWSRTLSFEGTHFNERLNLLTLIVLGEGVIILSKSVSTIVEYTYMVDITTMWSSALIGIIACAAAMLYIIFQLYFDWMHHPHHMSACKQAGWTIVHLPFHVALVLLAEGGGQSALWRAANEVLRSAEHRVRQVVTQAIEQSGMTSVVIQALEDTAYSFIHIYDYDLGESTTHRLQEAFASLRTLPDDFWDTLQPGLDVVANATDPDYQLWSHNYLRVSSTVFNSVAEAFDINAAQPTYTETSNNQWLSPEYAAVRSTAERYILLFVYVYLCAGIVLLLLMFMHILSRRRGWSLFNILRTAFVFLIGLALSLTSLLALNRTLVTNFIDSPWLLPTVTICYVLVLVLTHLPHPPRIFIAHTELSEMERGRVYEKPEDEPMTPAMVFRHRLTTIGQNARNIRIVAGRSDPIMEPHSFERPRRLSHESPFNYI</sequence>
<feature type="transmembrane region" description="Helical" evidence="2">
    <location>
        <begin position="584"/>
        <end position="607"/>
    </location>
</feature>
<feature type="transmembrane region" description="Helical" evidence="2">
    <location>
        <begin position="652"/>
        <end position="671"/>
    </location>
</feature>
<feature type="transmembrane region" description="Helical" evidence="2">
    <location>
        <begin position="210"/>
        <end position="228"/>
    </location>
</feature>
<keyword evidence="2" id="KW-0812">Transmembrane</keyword>
<dbReference type="EMBL" id="JAGPNK010000001">
    <property type="protein sequence ID" value="KAH7327756.1"/>
    <property type="molecule type" value="Genomic_DNA"/>
</dbReference>
<feature type="compositionally biased region" description="Low complexity" evidence="1">
    <location>
        <begin position="1"/>
        <end position="24"/>
    </location>
</feature>
<comment type="caution">
    <text evidence="3">The sequence shown here is derived from an EMBL/GenBank/DDBJ whole genome shotgun (WGS) entry which is preliminary data.</text>
</comment>
<dbReference type="OrthoDB" id="3177213at2759"/>
<keyword evidence="2" id="KW-0472">Membrane</keyword>
<feature type="transmembrane region" description="Helical" evidence="2">
    <location>
        <begin position="375"/>
        <end position="398"/>
    </location>
</feature>
<dbReference type="AlphaFoldDB" id="A0A8K0T0E5"/>
<reference evidence="3" key="1">
    <citation type="journal article" date="2021" name="Nat. Commun.">
        <title>Genetic determinants of endophytism in the Arabidopsis root mycobiome.</title>
        <authorList>
            <person name="Mesny F."/>
            <person name="Miyauchi S."/>
            <person name="Thiergart T."/>
            <person name="Pickel B."/>
            <person name="Atanasova L."/>
            <person name="Karlsson M."/>
            <person name="Huettel B."/>
            <person name="Barry K.W."/>
            <person name="Haridas S."/>
            <person name="Chen C."/>
            <person name="Bauer D."/>
            <person name="Andreopoulos W."/>
            <person name="Pangilinan J."/>
            <person name="LaButti K."/>
            <person name="Riley R."/>
            <person name="Lipzen A."/>
            <person name="Clum A."/>
            <person name="Drula E."/>
            <person name="Henrissat B."/>
            <person name="Kohler A."/>
            <person name="Grigoriev I.V."/>
            <person name="Martin F.M."/>
            <person name="Hacquard S."/>
        </authorList>
    </citation>
    <scope>NUCLEOTIDE SEQUENCE</scope>
    <source>
        <strain evidence="3">MPI-CAGE-CH-0235</strain>
    </source>
</reference>